<keyword evidence="3" id="KW-1185">Reference proteome</keyword>
<comment type="caution">
    <text evidence="2">The sequence shown here is derived from an EMBL/GenBank/DDBJ whole genome shotgun (WGS) entry which is preliminary data.</text>
</comment>
<dbReference type="Proteomes" id="UP000292423">
    <property type="component" value="Unassembled WGS sequence"/>
</dbReference>
<dbReference type="Gene3D" id="2.40.128.140">
    <property type="entry name" value="Outer membrane protein"/>
    <property type="match status" value="1"/>
</dbReference>
<evidence type="ECO:0000313" key="2">
    <source>
        <dbReference type="EMBL" id="RZU36779.1"/>
    </source>
</evidence>
<dbReference type="RefSeq" id="WP_130415749.1">
    <property type="nucleotide sequence ID" value="NZ_SHKX01000017.1"/>
</dbReference>
<dbReference type="OrthoDB" id="9776275at2"/>
<sequence length="334" mass="37262">MRHSLLLLSLLCTIAPGYSQADNAPVNFFTFTFENDFFAGKDYGYTSGTQLDWAHGDARTYDEIAPHWITSLARPLWLSQDPNQRRAVSYKIGLATYTPQDISDQNPPKDDLPYSGLLYWKGTLHAYDDHVADRAYLTLGIVGPASGAAAAQKTFHRIIGSQQPEGWSTQLDNEPVFKIGVARKWRTAAIDFDDSPWGMDLITHAEVGAGTFESTADLTFSMRLGKNLMRSFPTAGLLPGRDTNQLAGELGNDIYFFIAVMARYQPNAIYVQGNNFGGKETDLTLRQEQYFLSGGLSWNRGNWGYEYALARSTKIFNNAHADQVFGSLGITYRY</sequence>
<dbReference type="Pfam" id="PF09982">
    <property type="entry name" value="LpxR"/>
    <property type="match status" value="1"/>
</dbReference>
<evidence type="ECO:0000256" key="1">
    <source>
        <dbReference type="SAM" id="SignalP"/>
    </source>
</evidence>
<dbReference type="EMBL" id="SHKX01000017">
    <property type="protein sequence ID" value="RZU36779.1"/>
    <property type="molecule type" value="Genomic_DNA"/>
</dbReference>
<feature type="signal peptide" evidence="1">
    <location>
        <begin position="1"/>
        <end position="21"/>
    </location>
</feature>
<reference evidence="2 3" key="1">
    <citation type="submission" date="2019-02" db="EMBL/GenBank/DDBJ databases">
        <title>Genomic Encyclopedia of Type Strains, Phase IV (KMG-IV): sequencing the most valuable type-strain genomes for metagenomic binning, comparative biology and taxonomic classification.</title>
        <authorList>
            <person name="Goeker M."/>
        </authorList>
    </citation>
    <scope>NUCLEOTIDE SEQUENCE [LARGE SCALE GENOMIC DNA]</scope>
    <source>
        <strain evidence="2 3">DSM 105135</strain>
    </source>
</reference>
<dbReference type="InterPro" id="IPR018707">
    <property type="entry name" value="LpxR"/>
</dbReference>
<organism evidence="2 3">
    <name type="scientific">Fluviicoccus keumensis</name>
    <dbReference type="NCBI Taxonomy" id="1435465"/>
    <lineage>
        <taxon>Bacteria</taxon>
        <taxon>Pseudomonadati</taxon>
        <taxon>Pseudomonadota</taxon>
        <taxon>Gammaproteobacteria</taxon>
        <taxon>Moraxellales</taxon>
        <taxon>Moraxellaceae</taxon>
        <taxon>Fluviicoccus</taxon>
    </lineage>
</organism>
<name>A0A4Q7YJX5_9GAMM</name>
<keyword evidence="1" id="KW-0732">Signal</keyword>
<protein>
    <recommendedName>
        <fullName evidence="4">Lipid A deacylase LpxR family protein</fullName>
    </recommendedName>
</protein>
<feature type="chain" id="PRO_5020626299" description="Lipid A deacylase LpxR family protein" evidence="1">
    <location>
        <begin position="22"/>
        <end position="334"/>
    </location>
</feature>
<gene>
    <name evidence="2" type="ORF">EV700_3249</name>
</gene>
<dbReference type="InterPro" id="IPR037107">
    <property type="entry name" value="Put_OMP_sf"/>
</dbReference>
<dbReference type="AlphaFoldDB" id="A0A4Q7YJX5"/>
<evidence type="ECO:0008006" key="4">
    <source>
        <dbReference type="Google" id="ProtNLM"/>
    </source>
</evidence>
<evidence type="ECO:0000313" key="3">
    <source>
        <dbReference type="Proteomes" id="UP000292423"/>
    </source>
</evidence>
<proteinExistence type="predicted"/>
<accession>A0A4Q7YJX5</accession>